<dbReference type="Proteomes" id="UP000190023">
    <property type="component" value="Unassembled WGS sequence"/>
</dbReference>
<dbReference type="InterPro" id="IPR014419">
    <property type="entry name" value="HutZ"/>
</dbReference>
<gene>
    <name evidence="3" type="ORF">B0188_11005</name>
</gene>
<keyword evidence="4" id="KW-1185">Reference proteome</keyword>
<dbReference type="NCBIfam" id="TIGR04110">
    <property type="entry name" value="heme_HutZ"/>
    <property type="match status" value="1"/>
</dbReference>
<evidence type="ECO:0000313" key="4">
    <source>
        <dbReference type="Proteomes" id="UP000190023"/>
    </source>
</evidence>
<sequence length="180" mass="20474">MTTNRQEVLQNRLGPEIQEFKQQCKTIVLATLDKEGTPNVSYAPFVINNGEYQVIISTIARHARNLLDVPKVSLMLLEDESKSREIYARRRLTFDAAARVLTRHSDEWHSAVQALQNRHGKIVENLSKLEDFKVFCFKPTAGLFVKGFGKAFQVTSDELVSFVHLDEGHQEEGPHQPEAK</sequence>
<reference evidence="3 4" key="1">
    <citation type="submission" date="2017-02" db="EMBL/GenBank/DDBJ databases">
        <title>Draft genome sequence of Haemophilus felis CCUG 31170 type strain.</title>
        <authorList>
            <person name="Engstrom-Jakobsson H."/>
            <person name="Salva-Serra F."/>
            <person name="Thorell K."/>
            <person name="Gonzales-Siles L."/>
            <person name="Karlsson R."/>
            <person name="Boulund F."/>
            <person name="Engstrand L."/>
            <person name="Kristiansson E."/>
            <person name="Moore E."/>
        </authorList>
    </citation>
    <scope>NUCLEOTIDE SEQUENCE [LARGE SCALE GENOMIC DNA]</scope>
    <source>
        <strain evidence="3 4">CCUG 31170</strain>
    </source>
</reference>
<dbReference type="Gene3D" id="2.30.110.10">
    <property type="entry name" value="Electron Transport, Fmn-binding Protein, Chain A"/>
    <property type="match status" value="1"/>
</dbReference>
<dbReference type="OrthoDB" id="5345368at2"/>
<dbReference type="AlphaFoldDB" id="A0A1T0ATA3"/>
<dbReference type="STRING" id="123822.B0188_11005"/>
<proteinExistence type="predicted"/>
<dbReference type="InterPro" id="IPR012349">
    <property type="entry name" value="Split_barrel_FMN-bd"/>
</dbReference>
<dbReference type="InterPro" id="IPR011576">
    <property type="entry name" value="Pyridox_Oxase_N"/>
</dbReference>
<dbReference type="Pfam" id="PF01243">
    <property type="entry name" value="PNPOx_N"/>
    <property type="match status" value="1"/>
</dbReference>
<evidence type="ECO:0000313" key="3">
    <source>
        <dbReference type="EMBL" id="OOR99520.1"/>
    </source>
</evidence>
<protein>
    <submittedName>
        <fullName evidence="3">Heme utilization protein HutZ</fullName>
    </submittedName>
</protein>
<dbReference type="GO" id="GO:0016627">
    <property type="term" value="F:oxidoreductase activity, acting on the CH-CH group of donors"/>
    <property type="evidence" value="ECO:0007669"/>
    <property type="project" value="TreeGrafter"/>
</dbReference>
<evidence type="ECO:0000259" key="2">
    <source>
        <dbReference type="Pfam" id="PF01243"/>
    </source>
</evidence>
<dbReference type="GO" id="GO:0005829">
    <property type="term" value="C:cytosol"/>
    <property type="evidence" value="ECO:0007669"/>
    <property type="project" value="TreeGrafter"/>
</dbReference>
<dbReference type="PIRSF" id="PIRSF004633">
    <property type="entry name" value="UCP_PLP_oxd"/>
    <property type="match status" value="1"/>
</dbReference>
<organism evidence="3 4">
    <name type="scientific">[Haemophilus] felis</name>
    <dbReference type="NCBI Taxonomy" id="123822"/>
    <lineage>
        <taxon>Bacteria</taxon>
        <taxon>Pseudomonadati</taxon>
        <taxon>Pseudomonadota</taxon>
        <taxon>Gammaproteobacteria</taxon>
        <taxon>Pasteurellales</taxon>
        <taxon>Pasteurellaceae</taxon>
    </lineage>
</organism>
<name>A0A1T0ATA3_9PAST</name>
<dbReference type="InterPro" id="IPR052019">
    <property type="entry name" value="F420H2_bilvrd_red/Heme_oxyg"/>
</dbReference>
<dbReference type="PANTHER" id="PTHR35176">
    <property type="entry name" value="HEME OXYGENASE HI_0854-RELATED"/>
    <property type="match status" value="1"/>
</dbReference>
<feature type="domain" description="Pyridoxamine 5'-phosphate oxidase N-terminal" evidence="2">
    <location>
        <begin position="14"/>
        <end position="145"/>
    </location>
</feature>
<dbReference type="GO" id="GO:0070967">
    <property type="term" value="F:coenzyme F420 binding"/>
    <property type="evidence" value="ECO:0007669"/>
    <property type="project" value="TreeGrafter"/>
</dbReference>
<dbReference type="PANTHER" id="PTHR35176:SF6">
    <property type="entry name" value="HEME OXYGENASE HI_0854-RELATED"/>
    <property type="match status" value="1"/>
</dbReference>
<keyword evidence="1" id="KW-0560">Oxidoreductase</keyword>
<dbReference type="SUPFAM" id="SSF50475">
    <property type="entry name" value="FMN-binding split barrel"/>
    <property type="match status" value="1"/>
</dbReference>
<evidence type="ECO:0000256" key="1">
    <source>
        <dbReference type="ARBA" id="ARBA00023002"/>
    </source>
</evidence>
<comment type="caution">
    <text evidence="3">The sequence shown here is derived from an EMBL/GenBank/DDBJ whole genome shotgun (WGS) entry which is preliminary data.</text>
</comment>
<dbReference type="EMBL" id="MUYB01000060">
    <property type="protein sequence ID" value="OOR99520.1"/>
    <property type="molecule type" value="Genomic_DNA"/>
</dbReference>
<accession>A0A1T0ATA3</accession>